<dbReference type="PANTHER" id="PTHR12526">
    <property type="entry name" value="GLYCOSYLTRANSFERASE"/>
    <property type="match status" value="1"/>
</dbReference>
<organism evidence="3 4">
    <name type="scientific">Prolixibacter denitrificans</name>
    <dbReference type="NCBI Taxonomy" id="1541063"/>
    <lineage>
        <taxon>Bacteria</taxon>
        <taxon>Pseudomonadati</taxon>
        <taxon>Bacteroidota</taxon>
        <taxon>Bacteroidia</taxon>
        <taxon>Marinilabiliales</taxon>
        <taxon>Prolixibacteraceae</taxon>
        <taxon>Prolixibacter</taxon>
    </lineage>
</organism>
<reference evidence="2 5" key="2">
    <citation type="submission" date="2019-10" db="EMBL/GenBank/DDBJ databases">
        <title>Prolixibacter strains distinguished by the presence of nitrate reductase genes were adept at nitrate-dependent anaerobic corrosion of metallic iron and carbon steel.</title>
        <authorList>
            <person name="Iino T."/>
            <person name="Shono N."/>
            <person name="Ito K."/>
            <person name="Nakamura R."/>
            <person name="Sueoka K."/>
            <person name="Harayama S."/>
            <person name="Ohkuma M."/>
        </authorList>
    </citation>
    <scope>NUCLEOTIDE SEQUENCE [LARGE SCALE GENOMIC DNA]</scope>
    <source>
        <strain evidence="2 5">MIC1-1</strain>
    </source>
</reference>
<keyword evidence="3" id="KW-0808">Transferase</keyword>
<gene>
    <name evidence="3" type="ORF">CLV93_10923</name>
    <name evidence="2" type="ORF">JCM18694_13560</name>
</gene>
<dbReference type="GO" id="GO:0016757">
    <property type="term" value="F:glycosyltransferase activity"/>
    <property type="evidence" value="ECO:0007669"/>
    <property type="project" value="UniProtKB-ARBA"/>
</dbReference>
<dbReference type="AlphaFoldDB" id="A0A2P8C8X8"/>
<dbReference type="Pfam" id="PF13439">
    <property type="entry name" value="Glyco_transf_4"/>
    <property type="match status" value="1"/>
</dbReference>
<evidence type="ECO:0000313" key="4">
    <source>
        <dbReference type="Proteomes" id="UP000240621"/>
    </source>
</evidence>
<reference evidence="3 4" key="1">
    <citation type="submission" date="2018-03" db="EMBL/GenBank/DDBJ databases">
        <title>Genomic Encyclopedia of Archaeal and Bacterial Type Strains, Phase II (KMG-II): from individual species to whole genera.</title>
        <authorList>
            <person name="Goeker M."/>
        </authorList>
    </citation>
    <scope>NUCLEOTIDE SEQUENCE [LARGE SCALE GENOMIC DNA]</scope>
    <source>
        <strain evidence="3 4">DSM 27267</strain>
    </source>
</reference>
<proteinExistence type="predicted"/>
<protein>
    <submittedName>
        <fullName evidence="2">Glycosyl transferase</fullName>
    </submittedName>
    <submittedName>
        <fullName evidence="3">Glycosyltransferase involved in cell wall biosynthesis</fullName>
    </submittedName>
</protein>
<dbReference type="Proteomes" id="UP000396862">
    <property type="component" value="Unassembled WGS sequence"/>
</dbReference>
<evidence type="ECO:0000313" key="3">
    <source>
        <dbReference type="EMBL" id="PSK81420.1"/>
    </source>
</evidence>
<comment type="caution">
    <text evidence="3">The sequence shown here is derived from an EMBL/GenBank/DDBJ whole genome shotgun (WGS) entry which is preliminary data.</text>
</comment>
<sequence length="425" mass="48793">MILMQLISNEAHDMAGDFQELSVELHFGFGIIPKIVLLFVNFHVLKKEVVIIGTAWPFRGGLAAYNERLAREFQASGYKVRIETFTLQYPNFLFPGKTQYADWEAPNDLDIRATVNSINPLNWRKIGNRIRKEAPDIVIFKYWLPFMAPCFGTIARRVRKNKKTKVIAIADNIIPHEPRPGDKPFTRFFTKAVDGFVAMSKSVFNDIAKFDQNKPRGLCPHPLFDNFGAPLPREEAAKALDLDPNFRYLLFFGFIRDYKGLDWLLEAFADERLRKYPVKLLVAGEFYAPPDNYLQLIKKLELGDNLILQTDFIADSEVTKYFSVADMVVQPYKSATQSGVTQIGYHFEKPMLVTDVGGLSEIIPDQKVGYVVQPNVKAIADALVDFYENKRQAEFEEQVKEEKKKYSWQRMVETISEVYNKSSNV</sequence>
<evidence type="ECO:0000259" key="1">
    <source>
        <dbReference type="Pfam" id="PF13439"/>
    </source>
</evidence>
<evidence type="ECO:0000313" key="2">
    <source>
        <dbReference type="EMBL" id="GET21110.1"/>
    </source>
</evidence>
<dbReference type="Pfam" id="PF13692">
    <property type="entry name" value="Glyco_trans_1_4"/>
    <property type="match status" value="1"/>
</dbReference>
<feature type="domain" description="Glycosyltransferase subfamily 4-like N-terminal" evidence="1">
    <location>
        <begin position="60"/>
        <end position="210"/>
    </location>
</feature>
<dbReference type="EMBL" id="PYGC01000009">
    <property type="protein sequence ID" value="PSK81420.1"/>
    <property type="molecule type" value="Genomic_DNA"/>
</dbReference>
<dbReference type="EMBL" id="BLAU01000001">
    <property type="protein sequence ID" value="GET21110.1"/>
    <property type="molecule type" value="Genomic_DNA"/>
</dbReference>
<dbReference type="InterPro" id="IPR028098">
    <property type="entry name" value="Glyco_trans_4-like_N"/>
</dbReference>
<accession>A0A2P8C8X8</accession>
<dbReference type="Gene3D" id="3.40.50.2000">
    <property type="entry name" value="Glycogen Phosphorylase B"/>
    <property type="match status" value="2"/>
</dbReference>
<evidence type="ECO:0000313" key="5">
    <source>
        <dbReference type="Proteomes" id="UP000396862"/>
    </source>
</evidence>
<dbReference type="SUPFAM" id="SSF53756">
    <property type="entry name" value="UDP-Glycosyltransferase/glycogen phosphorylase"/>
    <property type="match status" value="1"/>
</dbReference>
<dbReference type="Proteomes" id="UP000240621">
    <property type="component" value="Unassembled WGS sequence"/>
</dbReference>
<name>A0A2P8C8X8_9BACT</name>
<keyword evidence="5" id="KW-1185">Reference proteome</keyword>